<evidence type="ECO:0000313" key="1">
    <source>
        <dbReference type="EMBL" id="VAW30365.1"/>
    </source>
</evidence>
<dbReference type="InterPro" id="IPR030192">
    <property type="entry name" value="YbdG"/>
</dbReference>
<reference evidence="1" key="1">
    <citation type="submission" date="2018-06" db="EMBL/GenBank/DDBJ databases">
        <authorList>
            <person name="Zhirakovskaya E."/>
        </authorList>
    </citation>
    <scope>NUCLEOTIDE SEQUENCE</scope>
</reference>
<name>A0A3B0UH70_9ZZZZ</name>
<accession>A0A3B0UH70</accession>
<dbReference type="PANTHER" id="PTHR30414">
    <property type="entry name" value="MINICONDUCTANCE MECHANOSENSITIVE CHANNEL YBDG"/>
    <property type="match status" value="1"/>
</dbReference>
<dbReference type="PANTHER" id="PTHR30414:SF0">
    <property type="entry name" value="MINICONDUCTANCE MECHANOSENSITIVE CHANNEL YBDG"/>
    <property type="match status" value="1"/>
</dbReference>
<dbReference type="EMBL" id="UOET01000504">
    <property type="protein sequence ID" value="VAW30365.1"/>
    <property type="molecule type" value="Genomic_DNA"/>
</dbReference>
<organism evidence="1">
    <name type="scientific">hydrothermal vent metagenome</name>
    <dbReference type="NCBI Taxonomy" id="652676"/>
    <lineage>
        <taxon>unclassified sequences</taxon>
        <taxon>metagenomes</taxon>
        <taxon>ecological metagenomes</taxon>
    </lineage>
</organism>
<dbReference type="GO" id="GO:0008381">
    <property type="term" value="F:mechanosensitive monoatomic ion channel activity"/>
    <property type="evidence" value="ECO:0007669"/>
    <property type="project" value="InterPro"/>
</dbReference>
<dbReference type="AlphaFoldDB" id="A0A3B0UH70"/>
<proteinExistence type="predicted"/>
<sequence length="128" mass="14994">MLRPYLEKKEKEIEAFNKKFNMDPEILVNGRRQTNLGIFRAYLKAYLTNREDIRNDMTFLVRHLPPSEKGIPIEIYVFTKTTEWAAYEDIQADIFDLVLAVLPEFGLRVYQFPKSGDFARLTGKSQNS</sequence>
<dbReference type="GO" id="GO:0071470">
    <property type="term" value="P:cellular response to osmotic stress"/>
    <property type="evidence" value="ECO:0007669"/>
    <property type="project" value="InterPro"/>
</dbReference>
<dbReference type="GO" id="GO:0005886">
    <property type="term" value="C:plasma membrane"/>
    <property type="evidence" value="ECO:0007669"/>
    <property type="project" value="TreeGrafter"/>
</dbReference>
<protein>
    <submittedName>
        <fullName evidence="1">Small-conductance mechanosensitive channel</fullName>
    </submittedName>
</protein>
<gene>
    <name evidence="1" type="ORF">MNBD_BACTEROID07-806</name>
</gene>